<evidence type="ECO:0000256" key="6">
    <source>
        <dbReference type="ARBA" id="ARBA00022737"/>
    </source>
</evidence>
<evidence type="ECO:0000256" key="8">
    <source>
        <dbReference type="ARBA" id="ARBA00025777"/>
    </source>
</evidence>
<dbReference type="PROSITE" id="PS00845">
    <property type="entry name" value="CAP_GLY_1"/>
    <property type="match status" value="1"/>
</dbReference>
<gene>
    <name evidence="12" type="ORF">ABEB36_001268</name>
</gene>
<dbReference type="InterPro" id="IPR044079">
    <property type="entry name" value="Ubl_TBCE"/>
</dbReference>
<dbReference type="GO" id="GO:0005737">
    <property type="term" value="C:cytoplasm"/>
    <property type="evidence" value="ECO:0007669"/>
    <property type="project" value="UniProtKB-SubCell"/>
</dbReference>
<evidence type="ECO:0000256" key="5">
    <source>
        <dbReference type="ARBA" id="ARBA00022614"/>
    </source>
</evidence>
<evidence type="ECO:0000256" key="2">
    <source>
        <dbReference type="ARBA" id="ARBA00006286"/>
    </source>
</evidence>
<dbReference type="CDD" id="cd17044">
    <property type="entry name" value="Ubl_TBCE"/>
    <property type="match status" value="1"/>
</dbReference>
<keyword evidence="5" id="KW-0433">Leucine-rich repeat</keyword>
<dbReference type="SMART" id="SM01052">
    <property type="entry name" value="CAP_GLY"/>
    <property type="match status" value="1"/>
</dbReference>
<comment type="subcellular location">
    <subcellularLocation>
        <location evidence="1">Cytoplasm</location>
    </subcellularLocation>
</comment>
<dbReference type="InterPro" id="IPR032675">
    <property type="entry name" value="LRR_dom_sf"/>
</dbReference>
<protein>
    <recommendedName>
        <fullName evidence="3">Tubulin-specific chaperone E</fullName>
    </recommendedName>
    <alternativeName>
        <fullName evidence="10">Tubulin-folding cofactor E</fullName>
    </alternativeName>
</protein>
<dbReference type="Gene3D" id="2.30.30.190">
    <property type="entry name" value="CAP Gly-rich-like domain"/>
    <property type="match status" value="1"/>
</dbReference>
<dbReference type="InterPro" id="IPR036859">
    <property type="entry name" value="CAP-Gly_dom_sf"/>
</dbReference>
<comment type="similarity">
    <text evidence="2">Belongs to the TBCE family.</text>
</comment>
<proteinExistence type="inferred from homology"/>
<evidence type="ECO:0000256" key="3">
    <source>
        <dbReference type="ARBA" id="ARBA00015004"/>
    </source>
</evidence>
<keyword evidence="13" id="KW-1185">Reference proteome</keyword>
<keyword evidence="6" id="KW-0677">Repeat</keyword>
<dbReference type="Gene3D" id="3.80.10.10">
    <property type="entry name" value="Ribonuclease Inhibitor"/>
    <property type="match status" value="3"/>
</dbReference>
<name>A0ABD1FE20_HYPHA</name>
<evidence type="ECO:0000313" key="12">
    <source>
        <dbReference type="EMBL" id="KAL1517512.1"/>
    </source>
</evidence>
<feature type="domain" description="CAP-Gly" evidence="11">
    <location>
        <begin position="36"/>
        <end position="80"/>
    </location>
</feature>
<dbReference type="InterPro" id="IPR045081">
    <property type="entry name" value="AN32"/>
</dbReference>
<dbReference type="SUPFAM" id="SSF74924">
    <property type="entry name" value="Cap-Gly domain"/>
    <property type="match status" value="1"/>
</dbReference>
<dbReference type="Proteomes" id="UP001566132">
    <property type="component" value="Unassembled WGS sequence"/>
</dbReference>
<comment type="similarity">
    <text evidence="8">Belongs to the ANP32 family.</text>
</comment>
<comment type="caution">
    <text evidence="12">The sequence shown here is derived from an EMBL/GenBank/DDBJ whole genome shotgun (WGS) entry which is preliminary data.</text>
</comment>
<evidence type="ECO:0000256" key="1">
    <source>
        <dbReference type="ARBA" id="ARBA00004496"/>
    </source>
</evidence>
<dbReference type="Gene3D" id="3.10.20.90">
    <property type="entry name" value="Phosphatidylinositol 3-kinase Catalytic Subunit, Chain A, domain 1"/>
    <property type="match status" value="1"/>
</dbReference>
<dbReference type="Pfam" id="PF01302">
    <property type="entry name" value="CAP_GLY"/>
    <property type="match status" value="1"/>
</dbReference>
<dbReference type="PROSITE" id="PS51450">
    <property type="entry name" value="LRR"/>
    <property type="match status" value="2"/>
</dbReference>
<dbReference type="AlphaFoldDB" id="A0ABD1FE20"/>
<evidence type="ECO:0000256" key="7">
    <source>
        <dbReference type="ARBA" id="ARBA00023186"/>
    </source>
</evidence>
<dbReference type="PROSITE" id="PS50245">
    <property type="entry name" value="CAP_GLY_2"/>
    <property type="match status" value="1"/>
</dbReference>
<comment type="subunit">
    <text evidence="9">Supercomplex made of cofactors A to E. Cofactors A and D function by capturing and stabilizing tubulin in a quasi-native conformation. Cofactor E binds to the cofactor D-tubulin complex; interaction with cofactor C then causes the release of tubulin polypeptides that are committed to the native state.</text>
</comment>
<dbReference type="SUPFAM" id="SSF52058">
    <property type="entry name" value="L domain-like"/>
    <property type="match status" value="1"/>
</dbReference>
<dbReference type="PANTHER" id="PTHR11375:SF0">
    <property type="entry name" value="ACIDIC LEUCINE-RICH NUCLEAR PHOSPHOPROTEIN 32 FAMILY MEMBER A"/>
    <property type="match status" value="1"/>
</dbReference>
<keyword evidence="4" id="KW-0963">Cytoplasm</keyword>
<dbReference type="FunFam" id="2.30.30.190:FF:000016">
    <property type="entry name" value="Tubulin-folding cofactor E"/>
    <property type="match status" value="1"/>
</dbReference>
<evidence type="ECO:0000259" key="11">
    <source>
        <dbReference type="PROSITE" id="PS50245"/>
    </source>
</evidence>
<reference evidence="12 13" key="1">
    <citation type="submission" date="2024-05" db="EMBL/GenBank/DDBJ databases">
        <title>Genetic variation in Jamaican populations of the coffee berry borer (Hypothenemus hampei).</title>
        <authorList>
            <person name="Errbii M."/>
            <person name="Myrie A."/>
        </authorList>
    </citation>
    <scope>NUCLEOTIDE SEQUENCE [LARGE SCALE GENOMIC DNA]</scope>
    <source>
        <strain evidence="12">JA-Hopewell-2020-01-JO</strain>
        <tissue evidence="12">Whole body</tissue>
    </source>
</reference>
<dbReference type="SUPFAM" id="SSF54236">
    <property type="entry name" value="Ubiquitin-like"/>
    <property type="match status" value="1"/>
</dbReference>
<dbReference type="InterPro" id="IPR000938">
    <property type="entry name" value="CAP-Gly_domain"/>
</dbReference>
<evidence type="ECO:0000256" key="10">
    <source>
        <dbReference type="ARBA" id="ARBA00030180"/>
    </source>
</evidence>
<dbReference type="InterPro" id="IPR001611">
    <property type="entry name" value="Leu-rich_rpt"/>
</dbReference>
<dbReference type="EMBL" id="JBDJPC010000001">
    <property type="protein sequence ID" value="KAL1517512.1"/>
    <property type="molecule type" value="Genomic_DNA"/>
</dbReference>
<evidence type="ECO:0000256" key="9">
    <source>
        <dbReference type="ARBA" id="ARBA00026055"/>
    </source>
</evidence>
<dbReference type="InterPro" id="IPR029071">
    <property type="entry name" value="Ubiquitin-like_domsf"/>
</dbReference>
<dbReference type="PANTHER" id="PTHR11375">
    <property type="entry name" value="ACIDIC LEUCINE-RICH NUCLEAR PHOSPHOPROTEIN 32"/>
    <property type="match status" value="1"/>
</dbReference>
<sequence length="531" mass="61192">MKNQPTMVSEEYLNSKEIIGARIESGGFYGTVRFIGTIPNYAGKWYGIEWDDPSRGKHNGSINGLQYFQTKHATSGSFIRKEKINFGKTLIEALIGKYGKEENHTIKKIHEQQIINLQKQIKAPFIEFVGFDKVSSKQSDFQSLEIVNVRGQFVSSIDKLEQLKSLFPNIRQLDLSKNLLTSWHDILDICDQLPQLYLLNVSENMLVLPENDQRIFPNITVFICGHMNLTWQDIKILSAIFPNINELRANNNNITELSCDKKHNFHNLEILDLENNPIGSWDNIVNLKVIKSLQDLSIGGIGLDKIDFKTDSEKIDYFHNLTKLCISDNNINDWTSVSELNRLPNLEELRFLNNPILNIEPIDTTVAIVVAKLGSLKVHNGRQLVGEFRIGDEFRRGCEYDYLKKYGLEWLRVKNTPERDRFLKEHNRYLTLIQLYGELEPEELKVENTSTLKNVLVSLNIIYDGKTVVKKVSPSMMIQKLKVLVQKLFKLDIIPELICLTDNNFEVPLDDDTKEINYFSVKNQDRILVKS</sequence>
<keyword evidence="7" id="KW-0143">Chaperone</keyword>
<accession>A0ABD1FE20</accession>
<organism evidence="12 13">
    <name type="scientific">Hypothenemus hampei</name>
    <name type="common">Coffee berry borer</name>
    <dbReference type="NCBI Taxonomy" id="57062"/>
    <lineage>
        <taxon>Eukaryota</taxon>
        <taxon>Metazoa</taxon>
        <taxon>Ecdysozoa</taxon>
        <taxon>Arthropoda</taxon>
        <taxon>Hexapoda</taxon>
        <taxon>Insecta</taxon>
        <taxon>Pterygota</taxon>
        <taxon>Neoptera</taxon>
        <taxon>Endopterygota</taxon>
        <taxon>Coleoptera</taxon>
        <taxon>Polyphaga</taxon>
        <taxon>Cucujiformia</taxon>
        <taxon>Curculionidae</taxon>
        <taxon>Scolytinae</taxon>
        <taxon>Hypothenemus</taxon>
    </lineage>
</organism>
<dbReference type="SMART" id="SM00365">
    <property type="entry name" value="LRR_SD22"/>
    <property type="match status" value="4"/>
</dbReference>
<evidence type="ECO:0000313" key="13">
    <source>
        <dbReference type="Proteomes" id="UP001566132"/>
    </source>
</evidence>
<evidence type="ECO:0000256" key="4">
    <source>
        <dbReference type="ARBA" id="ARBA00022490"/>
    </source>
</evidence>